<organism evidence="1 2">
    <name type="scientific">Sediminicoccus rosea</name>
    <dbReference type="NCBI Taxonomy" id="1225128"/>
    <lineage>
        <taxon>Bacteria</taxon>
        <taxon>Pseudomonadati</taxon>
        <taxon>Pseudomonadota</taxon>
        <taxon>Alphaproteobacteria</taxon>
        <taxon>Acetobacterales</taxon>
        <taxon>Roseomonadaceae</taxon>
        <taxon>Sediminicoccus</taxon>
    </lineage>
</organism>
<sequence>MTPVDQVAALRALTTTPHPDARLLAICERLAIIFDEQDQLWRHKRPGYVARSNELTSEREPLMRELAKRPALTAAGRQAKGEIAGRGMMGGAVWTDLARSALQDYRNAGQSSEIGQ</sequence>
<protein>
    <recommendedName>
        <fullName evidence="3">Transposase</fullName>
    </recommendedName>
</protein>
<dbReference type="EMBL" id="CP137852">
    <property type="protein sequence ID" value="WPB86913.1"/>
    <property type="molecule type" value="Genomic_DNA"/>
</dbReference>
<accession>A0ABZ0PMF4</accession>
<dbReference type="RefSeq" id="WP_318650870.1">
    <property type="nucleotide sequence ID" value="NZ_CP137852.1"/>
</dbReference>
<keyword evidence="2" id="KW-1185">Reference proteome</keyword>
<gene>
    <name evidence="1" type="ORF">R9Z33_08545</name>
</gene>
<evidence type="ECO:0000313" key="1">
    <source>
        <dbReference type="EMBL" id="WPB86913.1"/>
    </source>
</evidence>
<dbReference type="Proteomes" id="UP001305521">
    <property type="component" value="Chromosome"/>
</dbReference>
<reference evidence="1 2" key="1">
    <citation type="submission" date="2023-11" db="EMBL/GenBank/DDBJ databases">
        <title>Arctic aerobic anoxygenic photoheterotroph Sediminicoccus rosea KRV36 adapts its photosynthesis to long days of polar summer.</title>
        <authorList>
            <person name="Tomasch J."/>
            <person name="Kopejtka K."/>
            <person name="Bily T."/>
            <person name="Gardiner A.T."/>
            <person name="Gardian Z."/>
            <person name="Shivaramu S."/>
            <person name="Koblizek M."/>
            <person name="Engelhardt F."/>
            <person name="Kaftan D."/>
        </authorList>
    </citation>
    <scope>NUCLEOTIDE SEQUENCE [LARGE SCALE GENOMIC DNA]</scope>
    <source>
        <strain evidence="1 2">R-30</strain>
    </source>
</reference>
<evidence type="ECO:0000313" key="2">
    <source>
        <dbReference type="Proteomes" id="UP001305521"/>
    </source>
</evidence>
<proteinExistence type="predicted"/>
<evidence type="ECO:0008006" key="3">
    <source>
        <dbReference type="Google" id="ProtNLM"/>
    </source>
</evidence>
<name>A0ABZ0PMF4_9PROT</name>